<feature type="transmembrane region" description="Helical" evidence="1">
    <location>
        <begin position="79"/>
        <end position="98"/>
    </location>
</feature>
<feature type="transmembrane region" description="Helical" evidence="1">
    <location>
        <begin position="50"/>
        <end position="67"/>
    </location>
</feature>
<keyword evidence="1" id="KW-0472">Membrane</keyword>
<evidence type="ECO:0000256" key="1">
    <source>
        <dbReference type="SAM" id="Phobius"/>
    </source>
</evidence>
<proteinExistence type="predicted"/>
<organism evidence="2 3">
    <name type="scientific">Flavobacterium suaedae</name>
    <dbReference type="NCBI Taxonomy" id="1767027"/>
    <lineage>
        <taxon>Bacteria</taxon>
        <taxon>Pseudomonadati</taxon>
        <taxon>Bacteroidota</taxon>
        <taxon>Flavobacteriia</taxon>
        <taxon>Flavobacteriales</taxon>
        <taxon>Flavobacteriaceae</taxon>
        <taxon>Flavobacterium</taxon>
    </lineage>
</organism>
<keyword evidence="3" id="KW-1185">Reference proteome</keyword>
<dbReference type="EMBL" id="BMJE01000002">
    <property type="protein sequence ID" value="GGB69550.1"/>
    <property type="molecule type" value="Genomic_DNA"/>
</dbReference>
<keyword evidence="1" id="KW-0812">Transmembrane</keyword>
<evidence type="ECO:0008006" key="4">
    <source>
        <dbReference type="Google" id="ProtNLM"/>
    </source>
</evidence>
<evidence type="ECO:0000313" key="3">
    <source>
        <dbReference type="Proteomes" id="UP000615760"/>
    </source>
</evidence>
<accession>A0ABQ1JIY5</accession>
<sequence>MSVLKDYSDIYSAYRQSSLLHQLNITNLFFGSLILIISGLGLVKGIIEKRVFFYFLFISTFIIIVLFTRINDFGGLQHYYLLVPLVIISFIKGIMFIYKYNKIIGVTCFLVLLVNNYFVFGYNTPEKKAPLFSSIQGKPIYRSDYYEIDKMANLVNELHEKGIGVYCLASSDILNNDILKNIKLPDVNNIIYKLLPTEHVDKRDRFPNTLFLADYVITTNPIALHLGEDNQQVIAYFNNEILNGFLKDHYSVVQKFPLKDNTTAVLLRKEKTISNEEIDTMREHFKNLYPEYPNMYNINTSITKSINITRGDGYGEVRFEGSETLFLIPGNGRGSSVSFQVNEKDKFLTFTATFNNKDLISENCNPAKDGEVYLTIYKDNILDQKLYITYKKDTTITLPVENSKIITLSADKGKNENYCDWFKLTNLHFHQ</sequence>
<comment type="caution">
    <text evidence="2">The sequence shown here is derived from an EMBL/GenBank/DDBJ whole genome shotgun (WGS) entry which is preliminary data.</text>
</comment>
<feature type="transmembrane region" description="Helical" evidence="1">
    <location>
        <begin position="20"/>
        <end position="43"/>
    </location>
</feature>
<name>A0ABQ1JIY5_9FLAO</name>
<dbReference type="RefSeq" id="WP_188619857.1">
    <property type="nucleotide sequence ID" value="NZ_BMJE01000002.1"/>
</dbReference>
<evidence type="ECO:0000313" key="2">
    <source>
        <dbReference type="EMBL" id="GGB69550.1"/>
    </source>
</evidence>
<keyword evidence="1" id="KW-1133">Transmembrane helix</keyword>
<protein>
    <recommendedName>
        <fullName evidence="4">Glycosyl hydrolase family 98 putative carbohydrate-binding module domain-containing protein</fullName>
    </recommendedName>
</protein>
<feature type="transmembrane region" description="Helical" evidence="1">
    <location>
        <begin position="103"/>
        <end position="122"/>
    </location>
</feature>
<dbReference type="Proteomes" id="UP000615760">
    <property type="component" value="Unassembled WGS sequence"/>
</dbReference>
<gene>
    <name evidence="2" type="ORF">GCM10007424_06900</name>
</gene>
<reference evidence="3" key="1">
    <citation type="journal article" date="2019" name="Int. J. Syst. Evol. Microbiol.">
        <title>The Global Catalogue of Microorganisms (GCM) 10K type strain sequencing project: providing services to taxonomists for standard genome sequencing and annotation.</title>
        <authorList>
            <consortium name="The Broad Institute Genomics Platform"/>
            <consortium name="The Broad Institute Genome Sequencing Center for Infectious Disease"/>
            <person name="Wu L."/>
            <person name="Ma J."/>
        </authorList>
    </citation>
    <scope>NUCLEOTIDE SEQUENCE [LARGE SCALE GENOMIC DNA]</scope>
    <source>
        <strain evidence="3">CGMCC 1.15461</strain>
    </source>
</reference>